<keyword evidence="3" id="KW-1185">Reference proteome</keyword>
<keyword evidence="1" id="KW-0812">Transmembrane</keyword>
<evidence type="ECO:0000256" key="1">
    <source>
        <dbReference type="SAM" id="Phobius"/>
    </source>
</evidence>
<proteinExistence type="predicted"/>
<gene>
    <name evidence="2" type="ORF">WHI96_18070</name>
</gene>
<protein>
    <recommendedName>
        <fullName evidence="4">Tryptophan-associated transmembrane protein (Trp_oprn_chp)</fullName>
    </recommendedName>
</protein>
<reference evidence="2 3" key="1">
    <citation type="submission" date="2024-03" db="EMBL/GenBank/DDBJ databases">
        <title>Draft genome sequence of Pseudonocardia tropica JCM 19149.</title>
        <authorList>
            <person name="Butdee W."/>
            <person name="Duangmal K."/>
        </authorList>
    </citation>
    <scope>NUCLEOTIDE SEQUENCE [LARGE SCALE GENOMIC DNA]</scope>
    <source>
        <strain evidence="2 3">JCM 19149</strain>
    </source>
</reference>
<feature type="transmembrane region" description="Helical" evidence="1">
    <location>
        <begin position="48"/>
        <end position="69"/>
    </location>
</feature>
<keyword evidence="1" id="KW-0472">Membrane</keyword>
<feature type="transmembrane region" description="Helical" evidence="1">
    <location>
        <begin position="7"/>
        <end position="26"/>
    </location>
</feature>
<comment type="caution">
    <text evidence="2">The sequence shown here is derived from an EMBL/GenBank/DDBJ whole genome shotgun (WGS) entry which is preliminary data.</text>
</comment>
<accession>A0ABV1JYH4</accession>
<keyword evidence="1" id="KW-1133">Transmembrane helix</keyword>
<evidence type="ECO:0000313" key="2">
    <source>
        <dbReference type="EMBL" id="MEQ3540721.1"/>
    </source>
</evidence>
<evidence type="ECO:0008006" key="4">
    <source>
        <dbReference type="Google" id="ProtNLM"/>
    </source>
</evidence>
<name>A0ABV1JYH4_9PSEU</name>
<organism evidence="2 3">
    <name type="scientific">Pseudonocardia tropica</name>
    <dbReference type="NCBI Taxonomy" id="681289"/>
    <lineage>
        <taxon>Bacteria</taxon>
        <taxon>Bacillati</taxon>
        <taxon>Actinomycetota</taxon>
        <taxon>Actinomycetes</taxon>
        <taxon>Pseudonocardiales</taxon>
        <taxon>Pseudonocardiaceae</taxon>
        <taxon>Pseudonocardia</taxon>
    </lineage>
</organism>
<evidence type="ECO:0000313" key="3">
    <source>
        <dbReference type="Proteomes" id="UP001464923"/>
    </source>
</evidence>
<feature type="transmembrane region" description="Helical" evidence="1">
    <location>
        <begin position="78"/>
        <end position="102"/>
    </location>
</feature>
<sequence length="151" mass="15113">MHSALRAIPVGLVAGLCAAVVAWYLVGDVSTAPTDGTRGLDPPAALEALPWLTGVVAGVGLACCVLAVVRRWAAASPVVLCVVAGLLVGWAGRVMTAAVIGANIGGGLMMLIGLPLAGILVLVAVVTALVIARRAQRDARMSKPDPSATAM</sequence>
<dbReference type="EMBL" id="JBEDNP010000010">
    <property type="protein sequence ID" value="MEQ3540721.1"/>
    <property type="molecule type" value="Genomic_DNA"/>
</dbReference>
<dbReference type="Proteomes" id="UP001464923">
    <property type="component" value="Unassembled WGS sequence"/>
</dbReference>
<feature type="transmembrane region" description="Helical" evidence="1">
    <location>
        <begin position="108"/>
        <end position="132"/>
    </location>
</feature>
<dbReference type="RefSeq" id="WP_345644178.1">
    <property type="nucleotide sequence ID" value="NZ_BAABLY010000025.1"/>
</dbReference>